<proteinExistence type="predicted"/>
<evidence type="ECO:0000313" key="1">
    <source>
        <dbReference type="EMBL" id="QJA50194.1"/>
    </source>
</evidence>
<organism evidence="1">
    <name type="scientific">viral metagenome</name>
    <dbReference type="NCBI Taxonomy" id="1070528"/>
    <lineage>
        <taxon>unclassified sequences</taxon>
        <taxon>metagenomes</taxon>
        <taxon>organismal metagenomes</taxon>
    </lineage>
</organism>
<reference evidence="1" key="1">
    <citation type="submission" date="2020-03" db="EMBL/GenBank/DDBJ databases">
        <title>The deep terrestrial virosphere.</title>
        <authorList>
            <person name="Holmfeldt K."/>
            <person name="Nilsson E."/>
            <person name="Simone D."/>
            <person name="Lopez-Fernandez M."/>
            <person name="Wu X."/>
            <person name="de Brujin I."/>
            <person name="Lundin D."/>
            <person name="Andersson A."/>
            <person name="Bertilsson S."/>
            <person name="Dopson M."/>
        </authorList>
    </citation>
    <scope>NUCLEOTIDE SEQUENCE</scope>
    <source>
        <strain evidence="1">TM448A01637</strain>
    </source>
</reference>
<accession>A0A6H1ZRJ7</accession>
<gene>
    <name evidence="1" type="ORF">TM448A01637_0005</name>
</gene>
<sequence length="97" mass="11307">MPVNCPSYHKNDGACDGCKCLYDQVCRFEPTEKGTPILEIYTDLERWQYLTPPPIDRQWQTVLNLQGEVKYLRGKIAELLAIRKSEDKTKRYKGIEV</sequence>
<dbReference type="AlphaFoldDB" id="A0A6H1ZRJ7"/>
<name>A0A6H1ZRJ7_9ZZZZ</name>
<protein>
    <submittedName>
        <fullName evidence="1">Uncharacterized protein</fullName>
    </submittedName>
</protein>
<dbReference type="EMBL" id="MT144180">
    <property type="protein sequence ID" value="QJA50194.1"/>
    <property type="molecule type" value="Genomic_DNA"/>
</dbReference>